<dbReference type="PANTHER" id="PTHR44757:SF2">
    <property type="entry name" value="BIOFILM ARCHITECTURE MAINTENANCE PROTEIN MBAA"/>
    <property type="match status" value="1"/>
</dbReference>
<dbReference type="SMART" id="SM00267">
    <property type="entry name" value="GGDEF"/>
    <property type="match status" value="1"/>
</dbReference>
<feature type="domain" description="EAL" evidence="4">
    <location>
        <begin position="634"/>
        <end position="886"/>
    </location>
</feature>
<dbReference type="InterPro" id="IPR035919">
    <property type="entry name" value="EAL_sf"/>
</dbReference>
<evidence type="ECO:0000313" key="7">
    <source>
        <dbReference type="Proteomes" id="UP001147830"/>
    </source>
</evidence>
<dbReference type="Pfam" id="PF13426">
    <property type="entry name" value="PAS_9"/>
    <property type="match status" value="1"/>
</dbReference>
<dbReference type="Pfam" id="PF08447">
    <property type="entry name" value="PAS_3"/>
    <property type="match status" value="1"/>
</dbReference>
<dbReference type="SMART" id="SM00091">
    <property type="entry name" value="PAS"/>
    <property type="match status" value="2"/>
</dbReference>
<dbReference type="Gene3D" id="2.10.70.100">
    <property type="match status" value="1"/>
</dbReference>
<dbReference type="Pfam" id="PF00563">
    <property type="entry name" value="EAL"/>
    <property type="match status" value="1"/>
</dbReference>
<dbReference type="EMBL" id="JAOANI010000017">
    <property type="protein sequence ID" value="MCT7359432.1"/>
    <property type="molecule type" value="Genomic_DNA"/>
</dbReference>
<dbReference type="CDD" id="cd00130">
    <property type="entry name" value="PAS"/>
    <property type="match status" value="2"/>
</dbReference>
<feature type="domain" description="PAS" evidence="2">
    <location>
        <begin position="334"/>
        <end position="404"/>
    </location>
</feature>
<dbReference type="GO" id="GO:0003824">
    <property type="term" value="F:catalytic activity"/>
    <property type="evidence" value="ECO:0007669"/>
    <property type="project" value="UniProtKB-ARBA"/>
</dbReference>
<dbReference type="PROSITE" id="PS50883">
    <property type="entry name" value="EAL"/>
    <property type="match status" value="1"/>
</dbReference>
<dbReference type="InterPro" id="IPR001610">
    <property type="entry name" value="PAC"/>
</dbReference>
<evidence type="ECO:0000259" key="4">
    <source>
        <dbReference type="PROSITE" id="PS50883"/>
    </source>
</evidence>
<feature type="domain" description="PAC" evidence="3">
    <location>
        <begin position="285"/>
        <end position="337"/>
    </location>
</feature>
<dbReference type="InterPro" id="IPR029787">
    <property type="entry name" value="Nucleotide_cyclase"/>
</dbReference>
<dbReference type="Gene3D" id="3.30.70.270">
    <property type="match status" value="1"/>
</dbReference>
<protein>
    <submittedName>
        <fullName evidence="6">EAL domain-containing protein</fullName>
    </submittedName>
</protein>
<dbReference type="InterPro" id="IPR000160">
    <property type="entry name" value="GGDEF_dom"/>
</dbReference>
<dbReference type="InterPro" id="IPR000014">
    <property type="entry name" value="PAS"/>
</dbReference>
<dbReference type="CDD" id="cd01948">
    <property type="entry name" value="EAL"/>
    <property type="match status" value="1"/>
</dbReference>
<dbReference type="PANTHER" id="PTHR44757">
    <property type="entry name" value="DIGUANYLATE CYCLASE DGCP"/>
    <property type="match status" value="1"/>
</dbReference>
<dbReference type="InterPro" id="IPR052155">
    <property type="entry name" value="Biofilm_reg_signaling"/>
</dbReference>
<dbReference type="PROSITE" id="PS50887">
    <property type="entry name" value="GGDEF"/>
    <property type="match status" value="1"/>
</dbReference>
<dbReference type="InterPro" id="IPR013655">
    <property type="entry name" value="PAS_fold_3"/>
</dbReference>
<reference evidence="6" key="1">
    <citation type="journal article" date="2022" name="Front. Microbiol.">
        <title>Genome-based taxonomic rearrangement of Oceanobacter-related bacteria including the description of Thalassolituus hydrocarbonoclasticus sp. nov. and Thalassolituus pacificus sp. nov. and emended description of the genus Thalassolituus.</title>
        <authorList>
            <person name="Dong C."/>
            <person name="Wei L."/>
            <person name="Wang J."/>
            <person name="Lai Q."/>
            <person name="Huang Z."/>
            <person name="Shao Z."/>
        </authorList>
    </citation>
    <scope>NUCLEOTIDE SEQUENCE</scope>
    <source>
        <strain evidence="6">59MF3M-4</strain>
    </source>
</reference>
<dbReference type="Gene3D" id="3.20.20.450">
    <property type="entry name" value="EAL domain"/>
    <property type="match status" value="1"/>
</dbReference>
<dbReference type="AlphaFoldDB" id="A0A9X3AGR4"/>
<proteinExistence type="predicted"/>
<reference evidence="6" key="2">
    <citation type="submission" date="2022-08" db="EMBL/GenBank/DDBJ databases">
        <authorList>
            <person name="Dong C."/>
        </authorList>
    </citation>
    <scope>NUCLEOTIDE SEQUENCE</scope>
    <source>
        <strain evidence="6">59MF3M-4</strain>
    </source>
</reference>
<dbReference type="PROSITE" id="PS50113">
    <property type="entry name" value="PAC"/>
    <property type="match status" value="2"/>
</dbReference>
<dbReference type="SMART" id="SM00052">
    <property type="entry name" value="EAL"/>
    <property type="match status" value="1"/>
</dbReference>
<dbReference type="InterPro" id="IPR043128">
    <property type="entry name" value="Rev_trsase/Diguanyl_cyclase"/>
</dbReference>
<dbReference type="InterPro" id="IPR001633">
    <property type="entry name" value="EAL_dom"/>
</dbReference>
<dbReference type="PROSITE" id="PS50112">
    <property type="entry name" value="PAS"/>
    <property type="match status" value="1"/>
</dbReference>
<keyword evidence="7" id="KW-1185">Reference proteome</keyword>
<dbReference type="Gene3D" id="3.30.450.20">
    <property type="entry name" value="PAS domain"/>
    <property type="match status" value="2"/>
</dbReference>
<dbReference type="SUPFAM" id="SSF55785">
    <property type="entry name" value="PYP-like sensor domain (PAS domain)"/>
    <property type="match status" value="2"/>
</dbReference>
<evidence type="ECO:0000313" key="6">
    <source>
        <dbReference type="EMBL" id="MCT7359432.1"/>
    </source>
</evidence>
<evidence type="ECO:0000256" key="1">
    <source>
        <dbReference type="ARBA" id="ARBA00001946"/>
    </source>
</evidence>
<evidence type="ECO:0000259" key="3">
    <source>
        <dbReference type="PROSITE" id="PS50113"/>
    </source>
</evidence>
<dbReference type="NCBIfam" id="TIGR00229">
    <property type="entry name" value="sensory_box"/>
    <property type="match status" value="1"/>
</dbReference>
<dbReference type="InterPro" id="IPR000700">
    <property type="entry name" value="PAS-assoc_C"/>
</dbReference>
<sequence>MTGMSFPADGQDHWSQVWKNLVSGEALDSRLPNPAMVVSTRLESLLESSVQCFLHSCPATLAADLQASLQQVAVRLQASQIALLLCPQGVHTQPLCVLASQDEASSETLHALVTQREQWCGLVYGQQPRLLSAALAQGDDERLVLQTMACAQVLLLPVAGRNNAAGCLLLGLDAATPAPSDSERSLLSTFTQLCFLVADRLAVMTHLEQRERSLQQTERLARIGSWYDDVLNNCITFTPQAGEIFELSPEVTQVSLEDYLAYLHPEDKERVISTLQHSLKTLQPSDMTYRICTPSGQIKMIHGLAEILLNGDGVAVARVGTVQDITEAHAREQRLQQSARVFESTMEGVVITNPDGLMEAVNPAFSTITGYSEEEVRGRSVEMLNPERRQRNVLQDIRREVQEKGFWRDEVWNRRKNGEVFPQFLTVTSVRNERQAISHYVAVFADISRQKESEQQLDYLAHYDSLTGLPNRSSLLIKLQAALELATQKRRKVAVITIDLDHFKHINDSLGHPAGDRLLQECARRLRERLRDSDTVVRQGGDEFVVVLENIVSDDQVRRVADIIQQLFGSAFDVGIGRELFIGASLGITLFPDHGRDVTQLISNADVAMYQAKSKGRNHYQFYTNDLTQAATDRLELGNELRHALQRDDELQLHYQPQVCIRSGRVTGVEALIRWQHEQEGMIQPGRFLPVAEDNGLMPELDSWVLNKACRQLALWQQQGIAPLILAVNITQPTFVAGGLVERLKALLDIYQLDPSWLELEITEGALLEPSAQVLSTIAGLKALGVMLAVDDFGTGYSSLAYLHRYRVDKLKIDRSFIHSVECEEEGRVITSTIINMARGLGLQILAEGVETTPQLEFLRSNGCETYQGFYFSRPLPLAELTLLLK</sequence>
<name>A0A9X3AGR4_9GAMM</name>
<accession>A0A9X3AGR4</accession>
<dbReference type="Proteomes" id="UP001147830">
    <property type="component" value="Unassembled WGS sequence"/>
</dbReference>
<gene>
    <name evidence="6" type="ORF">NYR02_10395</name>
</gene>
<dbReference type="FunFam" id="3.30.70.270:FF:000001">
    <property type="entry name" value="Diguanylate cyclase domain protein"/>
    <property type="match status" value="1"/>
</dbReference>
<dbReference type="Pfam" id="PF00990">
    <property type="entry name" value="GGDEF"/>
    <property type="match status" value="1"/>
</dbReference>
<dbReference type="InterPro" id="IPR035965">
    <property type="entry name" value="PAS-like_dom_sf"/>
</dbReference>
<evidence type="ECO:0000259" key="2">
    <source>
        <dbReference type="PROSITE" id="PS50112"/>
    </source>
</evidence>
<dbReference type="SUPFAM" id="SSF141868">
    <property type="entry name" value="EAL domain-like"/>
    <property type="match status" value="1"/>
</dbReference>
<feature type="domain" description="PAC" evidence="3">
    <location>
        <begin position="407"/>
        <end position="459"/>
    </location>
</feature>
<evidence type="ECO:0000259" key="5">
    <source>
        <dbReference type="PROSITE" id="PS50887"/>
    </source>
</evidence>
<comment type="caution">
    <text evidence="6">The sequence shown here is derived from an EMBL/GenBank/DDBJ whole genome shotgun (WGS) entry which is preliminary data.</text>
</comment>
<feature type="domain" description="GGDEF" evidence="5">
    <location>
        <begin position="491"/>
        <end position="625"/>
    </location>
</feature>
<dbReference type="CDD" id="cd01949">
    <property type="entry name" value="GGDEF"/>
    <property type="match status" value="1"/>
</dbReference>
<dbReference type="SMART" id="SM00086">
    <property type="entry name" value="PAC"/>
    <property type="match status" value="2"/>
</dbReference>
<dbReference type="SUPFAM" id="SSF55073">
    <property type="entry name" value="Nucleotide cyclase"/>
    <property type="match status" value="1"/>
</dbReference>
<dbReference type="RefSeq" id="WP_260976304.1">
    <property type="nucleotide sequence ID" value="NZ_JAOANI010000017.1"/>
</dbReference>
<dbReference type="NCBIfam" id="TIGR00254">
    <property type="entry name" value="GGDEF"/>
    <property type="match status" value="1"/>
</dbReference>
<comment type="cofactor">
    <cofactor evidence="1">
        <name>Mg(2+)</name>
        <dbReference type="ChEBI" id="CHEBI:18420"/>
    </cofactor>
</comment>
<organism evidence="6 7">
    <name type="scientific">Thalassolituus pacificus</name>
    <dbReference type="NCBI Taxonomy" id="2975440"/>
    <lineage>
        <taxon>Bacteria</taxon>
        <taxon>Pseudomonadati</taxon>
        <taxon>Pseudomonadota</taxon>
        <taxon>Gammaproteobacteria</taxon>
        <taxon>Oceanospirillales</taxon>
        <taxon>Oceanospirillaceae</taxon>
        <taxon>Thalassolituus</taxon>
    </lineage>
</organism>